<feature type="domain" description="4Fe-4S ferredoxin-type" evidence="8">
    <location>
        <begin position="38"/>
        <end position="67"/>
    </location>
</feature>
<evidence type="ECO:0000256" key="1">
    <source>
        <dbReference type="ARBA" id="ARBA00004196"/>
    </source>
</evidence>
<dbReference type="Gene3D" id="3.30.70.20">
    <property type="match status" value="1"/>
</dbReference>
<evidence type="ECO:0000256" key="4">
    <source>
        <dbReference type="ARBA" id="ARBA00023004"/>
    </source>
</evidence>
<dbReference type="GO" id="GO:0046872">
    <property type="term" value="F:metal ion binding"/>
    <property type="evidence" value="ECO:0007669"/>
    <property type="project" value="UniProtKB-KW"/>
</dbReference>
<dbReference type="PROSITE" id="PS51379">
    <property type="entry name" value="4FE4S_FER_2"/>
    <property type="match status" value="2"/>
</dbReference>
<dbReference type="GO" id="GO:0051536">
    <property type="term" value="F:iron-sulfur cluster binding"/>
    <property type="evidence" value="ECO:0007669"/>
    <property type="project" value="UniProtKB-KW"/>
</dbReference>
<dbReference type="PANTHER" id="PTHR42827">
    <property type="entry name" value="IRON-SULFUR CLUSTER-BINDING PROTEIN-RELATED"/>
    <property type="match status" value="1"/>
</dbReference>
<dbReference type="Pfam" id="PF13237">
    <property type="entry name" value="Fer4_10"/>
    <property type="match status" value="1"/>
</dbReference>
<evidence type="ECO:0000259" key="8">
    <source>
        <dbReference type="PROSITE" id="PS51379"/>
    </source>
</evidence>
<evidence type="ECO:0000256" key="3">
    <source>
        <dbReference type="ARBA" id="ARBA00022729"/>
    </source>
</evidence>
<keyword evidence="6" id="KW-0472">Membrane</keyword>
<keyword evidence="2" id="KW-0479">Metal-binding</keyword>
<dbReference type="Proteomes" id="UP001201020">
    <property type="component" value="Chromosome"/>
</dbReference>
<dbReference type="InterPro" id="IPR017900">
    <property type="entry name" value="4Fe4S_Fe_S_CS"/>
</dbReference>
<gene>
    <name evidence="9" type="ORF">K9W45_03145</name>
</gene>
<dbReference type="GO" id="GO:0016491">
    <property type="term" value="F:oxidoreductase activity"/>
    <property type="evidence" value="ECO:0007669"/>
    <property type="project" value="UniProtKB-ARBA"/>
</dbReference>
<keyword evidence="4" id="KW-0408">Iron</keyword>
<dbReference type="PROSITE" id="PS00198">
    <property type="entry name" value="4FE4S_FER_1"/>
    <property type="match status" value="2"/>
</dbReference>
<dbReference type="PANTHER" id="PTHR42827:SF1">
    <property type="entry name" value="IRON-SULFUR CLUSTER-BINDING PROTEIN"/>
    <property type="match status" value="1"/>
</dbReference>
<evidence type="ECO:0000256" key="7">
    <source>
        <dbReference type="SAM" id="MobiDB-lite"/>
    </source>
</evidence>
<accession>A0A9Y1BME2</accession>
<protein>
    <submittedName>
        <fullName evidence="9">Reductive dehalogenase</fullName>
    </submittedName>
</protein>
<feature type="region of interest" description="Disordered" evidence="7">
    <location>
        <begin position="166"/>
        <end position="197"/>
    </location>
</feature>
<dbReference type="InterPro" id="IPR017896">
    <property type="entry name" value="4Fe4S_Fe-S-bd"/>
</dbReference>
<keyword evidence="3" id="KW-0732">Signal</keyword>
<name>A0A9Y1BME2_9ARCH</name>
<proteinExistence type="predicted"/>
<dbReference type="InterPro" id="IPR012832">
    <property type="entry name" value="RDH"/>
</dbReference>
<evidence type="ECO:0000313" key="9">
    <source>
        <dbReference type="EMBL" id="UJG41466.1"/>
    </source>
</evidence>
<evidence type="ECO:0000256" key="5">
    <source>
        <dbReference type="ARBA" id="ARBA00023014"/>
    </source>
</evidence>
<reference evidence="9" key="1">
    <citation type="journal article" date="2022" name="Nat. Microbiol.">
        <title>Unique mobile elements and scalable gene flow at the prokaryote-eukaryote boundary revealed by circularized Asgard archaea genomes.</title>
        <authorList>
            <person name="Wu F."/>
            <person name="Speth D.R."/>
            <person name="Philosof A."/>
            <person name="Cremiere A."/>
            <person name="Narayanan A."/>
            <person name="Barco R.A."/>
            <person name="Connon S.A."/>
            <person name="Amend J.P."/>
            <person name="Antoshechkin I.A."/>
            <person name="Orphan V.J."/>
        </authorList>
    </citation>
    <scope>NUCLEOTIDE SEQUENCE</scope>
    <source>
        <strain evidence="9">PM71</strain>
    </source>
</reference>
<dbReference type="AlphaFoldDB" id="A0A9Y1BME2"/>
<feature type="domain" description="4Fe-4S ferredoxin-type" evidence="8">
    <location>
        <begin position="354"/>
        <end position="384"/>
    </location>
</feature>
<evidence type="ECO:0000256" key="2">
    <source>
        <dbReference type="ARBA" id="ARBA00022723"/>
    </source>
</evidence>
<feature type="compositionally biased region" description="Basic and acidic residues" evidence="7">
    <location>
        <begin position="171"/>
        <end position="186"/>
    </location>
</feature>
<dbReference type="EMBL" id="CP084166">
    <property type="protein sequence ID" value="UJG41466.1"/>
    <property type="molecule type" value="Genomic_DNA"/>
</dbReference>
<dbReference type="NCBIfam" id="TIGR02486">
    <property type="entry name" value="RDH"/>
    <property type="match status" value="1"/>
</dbReference>
<comment type="subcellular location">
    <subcellularLocation>
        <location evidence="1">Cell envelope</location>
    </subcellularLocation>
</comment>
<evidence type="ECO:0000256" key="6">
    <source>
        <dbReference type="ARBA" id="ARBA00023136"/>
    </source>
</evidence>
<sequence length="480" mass="54636">MTVNVLADKCEISKCNSECVEVCPQNKKGISTIIIEQNKAQIFHKNCIECLLCIQYCPLKAIEIQQSKEKKARRKDKKKRKAKLNQSPFEIDEKIYQPMSEKKTIFARVMWDESFKGYQRGIFEGAKNKIPLNLDGYSEIEHAAISGAWSIDSVIGMFEREQLTKMNQESRAAENSREKKEKKDLLNPEQSVKSKRLMENNPSELTTWVKKIAMVYGADLVGITPINLKWIYTEDRKGDPLNLPEGLTHAIVFAVEMDIDAINTAPKYPSGIATGLGYSKMAFIRTLLTFFIRRMGYKAIPAGNNIALSVPLAVEAGLGGYGRHGLLITKKYGPRVRIAKVLTDMPLVPDKPDYKFIKAVERFCKTCKTCAKKCPSNSIPFDKEPSFKIQSEVSNNPGIKKWYVNVETCYMFWTENGCDCSRCISDCEYNHVYTLPHKIVNWIVMNLPFLNPIWPFIGKILGYGGNKSAKKYWKKIKVYP</sequence>
<dbReference type="SUPFAM" id="SSF54862">
    <property type="entry name" value="4Fe-4S ferredoxins"/>
    <property type="match status" value="2"/>
</dbReference>
<organism evidence="9">
    <name type="scientific">Candidatus Heimdallarchaeum aukensis</name>
    <dbReference type="NCBI Taxonomy" id="2876573"/>
    <lineage>
        <taxon>Archaea</taxon>
        <taxon>Promethearchaeati</taxon>
        <taxon>Candidatus Heimdallarchaeota</taxon>
        <taxon>Candidatus Heimdallarchaeia (ex Rinke et al. 2021) (nom. nud.)</taxon>
        <taxon>Candidatus Heimdallarchaeales</taxon>
        <taxon>Candidatus Heimdallarchaeaceae</taxon>
        <taxon>Candidatus Heimdallarchaeum</taxon>
    </lineage>
</organism>
<keyword evidence="5" id="KW-0411">Iron-sulfur</keyword>